<dbReference type="AlphaFoldDB" id="A0A061A3K0"/>
<organism evidence="1">
    <name type="scientific">Streptomyces iranensis</name>
    <dbReference type="NCBI Taxonomy" id="576784"/>
    <lineage>
        <taxon>Bacteria</taxon>
        <taxon>Bacillati</taxon>
        <taxon>Actinomycetota</taxon>
        <taxon>Actinomycetes</taxon>
        <taxon>Kitasatosporales</taxon>
        <taxon>Streptomycetaceae</taxon>
        <taxon>Streptomyces</taxon>
        <taxon>Streptomyces violaceusniger group</taxon>
    </lineage>
</organism>
<gene>
    <name evidence="2" type="ORF">J2Z30_005289</name>
    <name evidence="1" type="ORF">SIRAN9393</name>
</gene>
<keyword evidence="3" id="KW-1185">Reference proteome</keyword>
<dbReference type="EMBL" id="LK022848">
    <property type="protein sequence ID" value="CDR17398.1"/>
    <property type="molecule type" value="Genomic_DNA"/>
</dbReference>
<name>A0A061A3K0_9ACTN</name>
<reference evidence="2 3" key="2">
    <citation type="submission" date="2021-03" db="EMBL/GenBank/DDBJ databases">
        <title>Genomic Encyclopedia of Type Strains, Phase IV (KMG-IV): sequencing the most valuable type-strain genomes for metagenomic binning, comparative biology and taxonomic classification.</title>
        <authorList>
            <person name="Goeker M."/>
        </authorList>
    </citation>
    <scope>NUCLEOTIDE SEQUENCE [LARGE SCALE GENOMIC DNA]</scope>
    <source>
        <strain evidence="2 3">DSM 41954</strain>
    </source>
</reference>
<accession>A0A061A3K0</accession>
<evidence type="ECO:0000313" key="3">
    <source>
        <dbReference type="Proteomes" id="UP000756710"/>
    </source>
</evidence>
<reference evidence="1" key="1">
    <citation type="submission" date="2014-05" db="EMBL/GenBank/DDBJ databases">
        <authorList>
            <person name="Horn Fabian"/>
        </authorList>
    </citation>
    <scope>NUCLEOTIDE SEQUENCE</scope>
</reference>
<dbReference type="RefSeq" id="WP_044580159.1">
    <property type="nucleotide sequence ID" value="NZ_BAABDR010000029.1"/>
</dbReference>
<dbReference type="NCBIfam" id="NF041205">
    <property type="entry name" value="VdcD"/>
    <property type="match status" value="1"/>
</dbReference>
<dbReference type="InterPro" id="IPR047707">
    <property type="entry name" value="VdcD-like"/>
</dbReference>
<protein>
    <recommendedName>
        <fullName evidence="4">Phenolic acid decarboxylase subunit D</fullName>
    </recommendedName>
</protein>
<proteinExistence type="predicted"/>
<evidence type="ECO:0000313" key="1">
    <source>
        <dbReference type="EMBL" id="CDR17398.1"/>
    </source>
</evidence>
<evidence type="ECO:0008006" key="4">
    <source>
        <dbReference type="Google" id="ProtNLM"/>
    </source>
</evidence>
<dbReference type="Proteomes" id="UP000756710">
    <property type="component" value="Unassembled WGS sequence"/>
</dbReference>
<evidence type="ECO:0000313" key="2">
    <source>
        <dbReference type="EMBL" id="MBP2064266.1"/>
    </source>
</evidence>
<dbReference type="HOGENOM" id="CLU_180856_1_1_11"/>
<sequence>MSDTTPPRPASLCPRCAHETIEHITGSPVPGVWEVLQCARCLYMWRTSEPARRTRRDAYPEEFMLTPGDIGAAPEVPAVPPLLKARGRNGYQVTGSSYTP</sequence>
<dbReference type="Pfam" id="PF26358">
    <property type="entry name" value="EcdD_BsdD_detox"/>
    <property type="match status" value="1"/>
</dbReference>
<dbReference type="EMBL" id="JAGGLR010000014">
    <property type="protein sequence ID" value="MBP2064266.1"/>
    <property type="molecule type" value="Genomic_DNA"/>
</dbReference>
<dbReference type="GeneID" id="32473845"/>